<protein>
    <recommendedName>
        <fullName evidence="3">Ribbon-helix-helix protein CopG domain-containing protein</fullName>
    </recommendedName>
</protein>
<accession>A0ABN5B5X6</accession>
<dbReference type="Proteomes" id="UP000258016">
    <property type="component" value="Chromosome"/>
</dbReference>
<dbReference type="EMBL" id="CP020083">
    <property type="protein sequence ID" value="ASR52216.1"/>
    <property type="molecule type" value="Genomic_DNA"/>
</dbReference>
<dbReference type="GeneID" id="303486442"/>
<evidence type="ECO:0000313" key="2">
    <source>
        <dbReference type="Proteomes" id="UP000258016"/>
    </source>
</evidence>
<evidence type="ECO:0000313" key="1">
    <source>
        <dbReference type="EMBL" id="ASR52216.1"/>
    </source>
</evidence>
<gene>
    <name evidence="1" type="ORF">B5J99_12745</name>
</gene>
<keyword evidence="2" id="KW-1185">Reference proteome</keyword>
<evidence type="ECO:0008006" key="3">
    <source>
        <dbReference type="Google" id="ProtNLM"/>
    </source>
</evidence>
<name>A0ABN5B5X6_9SPHN</name>
<dbReference type="RefSeq" id="WP_117352577.1">
    <property type="nucleotide sequence ID" value="NZ_CP020083.1"/>
</dbReference>
<reference evidence="1 2" key="1">
    <citation type="submission" date="2017-03" db="EMBL/GenBank/DDBJ databases">
        <title>Complete genome sequence of Blastomonas fulva degrading microcsystin LR.</title>
        <authorList>
            <person name="Lee H.-g."/>
            <person name="Jin L."/>
            <person name="oh H.-M."/>
        </authorList>
    </citation>
    <scope>NUCLEOTIDE SEQUENCE [LARGE SCALE GENOMIC DNA]</scope>
    <source>
        <strain evidence="1 2">T2</strain>
    </source>
</reference>
<proteinExistence type="predicted"/>
<sequence length="116" mass="12547">MKNVTIALDDETHRLARIRAAELGTSLSAMVKAYLQGVASGNAPAGAPPAGVREMPQTFVAAPSLPPVSEFVPLKKPRQPGALRGQIRMTDDFCETPQWLIDAMEGKDDDEFWPAD</sequence>
<organism evidence="1 2">
    <name type="scientific">Blastomonas fulva</name>
    <dbReference type="NCBI Taxonomy" id="1550728"/>
    <lineage>
        <taxon>Bacteria</taxon>
        <taxon>Pseudomonadati</taxon>
        <taxon>Pseudomonadota</taxon>
        <taxon>Alphaproteobacteria</taxon>
        <taxon>Sphingomonadales</taxon>
        <taxon>Sphingomonadaceae</taxon>
        <taxon>Blastomonas</taxon>
    </lineage>
</organism>